<evidence type="ECO:0000256" key="1">
    <source>
        <dbReference type="SAM" id="Phobius"/>
    </source>
</evidence>
<gene>
    <name evidence="2" type="ORF">L596_003669</name>
</gene>
<evidence type="ECO:0000313" key="2">
    <source>
        <dbReference type="EMBL" id="TMS36523.1"/>
    </source>
</evidence>
<reference evidence="2 3" key="1">
    <citation type="journal article" date="2015" name="Genome Biol.">
        <title>Comparative genomics of Steinernema reveals deeply conserved gene regulatory networks.</title>
        <authorList>
            <person name="Dillman A.R."/>
            <person name="Macchietto M."/>
            <person name="Porter C.F."/>
            <person name="Rogers A."/>
            <person name="Williams B."/>
            <person name="Antoshechkin I."/>
            <person name="Lee M.M."/>
            <person name="Goodwin Z."/>
            <person name="Lu X."/>
            <person name="Lewis E.E."/>
            <person name="Goodrich-Blair H."/>
            <person name="Stock S.P."/>
            <person name="Adams B.J."/>
            <person name="Sternberg P.W."/>
            <person name="Mortazavi A."/>
        </authorList>
    </citation>
    <scope>NUCLEOTIDE SEQUENCE [LARGE SCALE GENOMIC DNA]</scope>
    <source>
        <strain evidence="2 3">ALL</strain>
    </source>
</reference>
<dbReference type="Proteomes" id="UP000298663">
    <property type="component" value="Chromosome X"/>
</dbReference>
<keyword evidence="3" id="KW-1185">Reference proteome</keyword>
<reference evidence="2 3" key="2">
    <citation type="journal article" date="2019" name="G3 (Bethesda)">
        <title>Hybrid Assembly of the Genome of the Entomopathogenic Nematode Steinernema carpocapsae Identifies the X-Chromosome.</title>
        <authorList>
            <person name="Serra L."/>
            <person name="Macchietto M."/>
            <person name="Macias-Munoz A."/>
            <person name="McGill C.J."/>
            <person name="Rodriguez I.M."/>
            <person name="Rodriguez B."/>
            <person name="Murad R."/>
            <person name="Mortazavi A."/>
        </authorList>
    </citation>
    <scope>NUCLEOTIDE SEQUENCE [LARGE SCALE GENOMIC DNA]</scope>
    <source>
        <strain evidence="2 3">ALL</strain>
    </source>
</reference>
<evidence type="ECO:0000313" key="3">
    <source>
        <dbReference type="Proteomes" id="UP000298663"/>
    </source>
</evidence>
<feature type="transmembrane region" description="Helical" evidence="1">
    <location>
        <begin position="23"/>
        <end position="41"/>
    </location>
</feature>
<proteinExistence type="predicted"/>
<keyword evidence="1" id="KW-0472">Membrane</keyword>
<accession>A0A4V6I7U3</accession>
<dbReference type="EMBL" id="CM016762">
    <property type="protein sequence ID" value="TMS36523.1"/>
    <property type="molecule type" value="Genomic_DNA"/>
</dbReference>
<keyword evidence="1" id="KW-1133">Transmembrane helix</keyword>
<comment type="caution">
    <text evidence="2">The sequence shown here is derived from an EMBL/GenBank/DDBJ whole genome shotgun (WGS) entry which is preliminary data.</text>
</comment>
<sequence>MRVQRRRLTIVVVCYPVSARSGAAASLAYVLIFVILLFLLTRSEKQLRSERDFEPSAIWIALDSFFKICAAVHAQKQAILITSASRR</sequence>
<organism evidence="2 3">
    <name type="scientific">Steinernema carpocapsae</name>
    <name type="common">Entomopathogenic nematode</name>
    <dbReference type="NCBI Taxonomy" id="34508"/>
    <lineage>
        <taxon>Eukaryota</taxon>
        <taxon>Metazoa</taxon>
        <taxon>Ecdysozoa</taxon>
        <taxon>Nematoda</taxon>
        <taxon>Chromadorea</taxon>
        <taxon>Rhabditida</taxon>
        <taxon>Tylenchina</taxon>
        <taxon>Panagrolaimomorpha</taxon>
        <taxon>Strongyloidoidea</taxon>
        <taxon>Steinernematidae</taxon>
        <taxon>Steinernema</taxon>
    </lineage>
</organism>
<dbReference type="AlphaFoldDB" id="A0A4V6I7U3"/>
<protein>
    <submittedName>
        <fullName evidence="2">Uncharacterized protein</fullName>
    </submittedName>
</protein>
<keyword evidence="1" id="KW-0812">Transmembrane</keyword>
<dbReference type="EMBL" id="AZBU02000001">
    <property type="protein sequence ID" value="TMS36523.1"/>
    <property type="molecule type" value="Genomic_DNA"/>
</dbReference>
<name>A0A4V6I7U3_STECR</name>